<dbReference type="EMBL" id="CP060715">
    <property type="protein sequence ID" value="QNN60295.1"/>
    <property type="molecule type" value="Genomic_DNA"/>
</dbReference>
<dbReference type="Gene3D" id="1.10.4040.10">
    <property type="entry name" value="Penicillinase repressor domain"/>
    <property type="match status" value="1"/>
</dbReference>
<evidence type="ECO:0000313" key="5">
    <source>
        <dbReference type="EMBL" id="QNN60295.1"/>
    </source>
</evidence>
<evidence type="ECO:0000256" key="4">
    <source>
        <dbReference type="ARBA" id="ARBA00023163"/>
    </source>
</evidence>
<dbReference type="InterPro" id="IPR036388">
    <property type="entry name" value="WH-like_DNA-bd_sf"/>
</dbReference>
<protein>
    <submittedName>
        <fullName evidence="5">BlaI/MecI/CopY family transcriptional regulator</fullName>
    </submittedName>
</protein>
<organism evidence="5 6">
    <name type="scientific">Erysipelothrix inopinata</name>
    <dbReference type="NCBI Taxonomy" id="225084"/>
    <lineage>
        <taxon>Bacteria</taxon>
        <taxon>Bacillati</taxon>
        <taxon>Bacillota</taxon>
        <taxon>Erysipelotrichia</taxon>
        <taxon>Erysipelotrichales</taxon>
        <taxon>Erysipelotrichaceae</taxon>
        <taxon>Erysipelothrix</taxon>
    </lineage>
</organism>
<dbReference type="GO" id="GO:0003677">
    <property type="term" value="F:DNA binding"/>
    <property type="evidence" value="ECO:0007669"/>
    <property type="project" value="UniProtKB-KW"/>
</dbReference>
<keyword evidence="4" id="KW-0804">Transcription</keyword>
<reference evidence="5 6" key="1">
    <citation type="submission" date="2020-08" db="EMBL/GenBank/DDBJ databases">
        <title>Genome sequence of Erysipelothrix inopinata DSM 15511T.</title>
        <authorList>
            <person name="Hyun D.-W."/>
            <person name="Bae J.-W."/>
        </authorList>
    </citation>
    <scope>NUCLEOTIDE SEQUENCE [LARGE SCALE GENOMIC DNA]</scope>
    <source>
        <strain evidence="5 6">DSM 15511</strain>
    </source>
</reference>
<dbReference type="AlphaFoldDB" id="A0A7G9RXH0"/>
<gene>
    <name evidence="5" type="ORF">H9L01_07940</name>
</gene>
<keyword evidence="2" id="KW-0805">Transcription regulation</keyword>
<dbReference type="GO" id="GO:0045892">
    <property type="term" value="P:negative regulation of DNA-templated transcription"/>
    <property type="evidence" value="ECO:0007669"/>
    <property type="project" value="InterPro"/>
</dbReference>
<dbReference type="Gene3D" id="1.10.10.10">
    <property type="entry name" value="Winged helix-like DNA-binding domain superfamily/Winged helix DNA-binding domain"/>
    <property type="match status" value="1"/>
</dbReference>
<dbReference type="InterPro" id="IPR005650">
    <property type="entry name" value="BlaI_family"/>
</dbReference>
<comment type="similarity">
    <text evidence="1">Belongs to the BlaI transcriptional regulatory family.</text>
</comment>
<evidence type="ECO:0000256" key="2">
    <source>
        <dbReference type="ARBA" id="ARBA00023015"/>
    </source>
</evidence>
<evidence type="ECO:0000256" key="1">
    <source>
        <dbReference type="ARBA" id="ARBA00011046"/>
    </source>
</evidence>
<dbReference type="SUPFAM" id="SSF46785">
    <property type="entry name" value="Winged helix' DNA-binding domain"/>
    <property type="match status" value="1"/>
</dbReference>
<keyword evidence="3" id="KW-0238">DNA-binding</keyword>
<name>A0A7G9RXH0_9FIRM</name>
<keyword evidence="6" id="KW-1185">Reference proteome</keyword>
<evidence type="ECO:0000313" key="6">
    <source>
        <dbReference type="Proteomes" id="UP000515928"/>
    </source>
</evidence>
<accession>A0A7G9RXH0</accession>
<dbReference type="InterPro" id="IPR036390">
    <property type="entry name" value="WH_DNA-bd_sf"/>
</dbReference>
<dbReference type="PIRSF" id="PIRSF019455">
    <property type="entry name" value="CopR_AtkY"/>
    <property type="match status" value="1"/>
</dbReference>
<dbReference type="RefSeq" id="WP_187533425.1">
    <property type="nucleotide sequence ID" value="NZ_CBCSHU010000007.1"/>
</dbReference>
<evidence type="ECO:0000256" key="3">
    <source>
        <dbReference type="ARBA" id="ARBA00023125"/>
    </source>
</evidence>
<proteinExistence type="inferred from homology"/>
<sequence>MKTISDAELEVMQLIWDHEGEPMTVKEIQQNLISEKQWKITTVQTFIKRLTDKGYLNVEKINGLNKYNAKVSRDAFSSSETKKIINTIHSGSVKDFVASLIDSDDLTSDDIDDLRNWLNDHE</sequence>
<dbReference type="KEGG" id="eio:H9L01_07940"/>
<dbReference type="Proteomes" id="UP000515928">
    <property type="component" value="Chromosome"/>
</dbReference>
<dbReference type="Pfam" id="PF03965">
    <property type="entry name" value="Penicillinase_R"/>
    <property type="match status" value="1"/>
</dbReference>